<keyword evidence="3" id="KW-1185">Reference proteome</keyword>
<dbReference type="GO" id="GO:0030674">
    <property type="term" value="F:protein-macromolecule adaptor activity"/>
    <property type="evidence" value="ECO:0007669"/>
    <property type="project" value="TreeGrafter"/>
</dbReference>
<dbReference type="EMBL" id="CALTRL010005759">
    <property type="protein sequence ID" value="CAH7685923.1"/>
    <property type="molecule type" value="Genomic_DNA"/>
</dbReference>
<gene>
    <name evidence="2" type="ORF">PPACK8108_LOCUS20524</name>
</gene>
<dbReference type="InterPro" id="IPR006966">
    <property type="entry name" value="Peroxin-3"/>
</dbReference>
<dbReference type="GO" id="GO:0045046">
    <property type="term" value="P:protein import into peroxisome membrane"/>
    <property type="evidence" value="ECO:0007669"/>
    <property type="project" value="TreeGrafter"/>
</dbReference>
<dbReference type="Proteomes" id="UP001153365">
    <property type="component" value="Unassembled WGS sequence"/>
</dbReference>
<reference evidence="2" key="1">
    <citation type="submission" date="2022-06" db="EMBL/GenBank/DDBJ databases">
        <authorList>
            <consortium name="SYNGENTA / RWTH Aachen University"/>
        </authorList>
    </citation>
    <scope>NUCLEOTIDE SEQUENCE</scope>
</reference>
<feature type="region of interest" description="Disordered" evidence="1">
    <location>
        <begin position="97"/>
        <end position="124"/>
    </location>
</feature>
<dbReference type="AlphaFoldDB" id="A0AAV0BK80"/>
<organism evidence="2 3">
    <name type="scientific">Phakopsora pachyrhizi</name>
    <name type="common">Asian soybean rust disease fungus</name>
    <dbReference type="NCBI Taxonomy" id="170000"/>
    <lineage>
        <taxon>Eukaryota</taxon>
        <taxon>Fungi</taxon>
        <taxon>Dikarya</taxon>
        <taxon>Basidiomycota</taxon>
        <taxon>Pucciniomycotina</taxon>
        <taxon>Pucciniomycetes</taxon>
        <taxon>Pucciniales</taxon>
        <taxon>Phakopsoraceae</taxon>
        <taxon>Phakopsora</taxon>
    </lineage>
</organism>
<accession>A0AAV0BK80</accession>
<evidence type="ECO:0000313" key="3">
    <source>
        <dbReference type="Proteomes" id="UP001153365"/>
    </source>
</evidence>
<evidence type="ECO:0000313" key="2">
    <source>
        <dbReference type="EMBL" id="CAH7685923.1"/>
    </source>
</evidence>
<evidence type="ECO:0000256" key="1">
    <source>
        <dbReference type="SAM" id="MobiDB-lite"/>
    </source>
</evidence>
<proteinExistence type="predicted"/>
<name>A0AAV0BK80_PHAPC</name>
<feature type="region of interest" description="Disordered" evidence="1">
    <location>
        <begin position="154"/>
        <end position="182"/>
    </location>
</feature>
<dbReference type="Pfam" id="PF04882">
    <property type="entry name" value="Peroxin-3"/>
    <property type="match status" value="1"/>
</dbReference>
<dbReference type="GO" id="GO:0005778">
    <property type="term" value="C:peroxisomal membrane"/>
    <property type="evidence" value="ECO:0007669"/>
    <property type="project" value="InterPro"/>
</dbReference>
<sequence length="505" mass="57155">MVEFVNRLVKRAQKPAVAAMATIGGGFLMMNFLKSKLNDMQLSLTRNRISTENLRRRFEQNQEDCTFTVSALIPTLGKQILDSLNVERLADVLSQTKSQNRVLSDPETNSKNKGPSPPLSSENTGTAVEDLQQTNGYINDSVGSLSEMPSLVVKDSDRDQPNGIVPALPSRSSTPKNRDIPEALIRPDGSKLQKRSEIWKEMMLVSFSRLFTCLYGLTLLTLQTHIQLGLLGREAYLNSIVSFENTLEVEADDFESQILLEDREVLDVATERRYLTFSWWYLHKGWKILSERVRSAVEEVLTPKSLKDKVTLSDLEILFEEIRTKLELEVDGSYYSFSKILLPSEPTDEIETLRLGGMSPEDCLVNPRLRGLLDETQDLLDCPDFQQVLKSSMDRIFEQCQLNIGQSASLLNDGGLKRSKINELVNPRFRELSDEELKGANNTAIRLVEILPIVSKESLMIVNTIPNSYIETLRETIELREFSTVIYTAFDNLIDSYRVLENNAS</sequence>
<comment type="caution">
    <text evidence="2">The sequence shown here is derived from an EMBL/GenBank/DDBJ whole genome shotgun (WGS) entry which is preliminary data.</text>
</comment>
<dbReference type="PANTHER" id="PTHR28080:SF1">
    <property type="entry name" value="PEROXISOMAL BIOGENESIS FACTOR 3"/>
    <property type="match status" value="1"/>
</dbReference>
<dbReference type="PANTHER" id="PTHR28080">
    <property type="entry name" value="PEROXISOMAL BIOGENESIS FACTOR 3"/>
    <property type="match status" value="1"/>
</dbReference>
<protein>
    <submittedName>
        <fullName evidence="2">Peroxin-3</fullName>
    </submittedName>
</protein>